<dbReference type="Pfam" id="PF11329">
    <property type="entry name" value="DUF3131"/>
    <property type="match status" value="1"/>
</dbReference>
<accession>A0A6S6TL49</accession>
<evidence type="ECO:0000259" key="2">
    <source>
        <dbReference type="Pfam" id="PF11329"/>
    </source>
</evidence>
<keyword evidence="1" id="KW-0812">Transmembrane</keyword>
<dbReference type="InterPro" id="IPR021478">
    <property type="entry name" value="DUF3131"/>
</dbReference>
<evidence type="ECO:0000313" key="3">
    <source>
        <dbReference type="EMBL" id="CAA6816423.1"/>
    </source>
</evidence>
<reference evidence="3" key="1">
    <citation type="submission" date="2020-01" db="EMBL/GenBank/DDBJ databases">
        <authorList>
            <person name="Meier V. D."/>
            <person name="Meier V D."/>
        </authorList>
    </citation>
    <scope>NUCLEOTIDE SEQUENCE</scope>
    <source>
        <strain evidence="3">HLG_WM_MAG_02</strain>
    </source>
</reference>
<protein>
    <recommendedName>
        <fullName evidence="2">DUF3131 domain-containing protein</fullName>
    </recommendedName>
</protein>
<organism evidence="3">
    <name type="scientific">uncultured Sulfurovum sp</name>
    <dbReference type="NCBI Taxonomy" id="269237"/>
    <lineage>
        <taxon>Bacteria</taxon>
        <taxon>Pseudomonadati</taxon>
        <taxon>Campylobacterota</taxon>
        <taxon>Epsilonproteobacteria</taxon>
        <taxon>Campylobacterales</taxon>
        <taxon>Sulfurovaceae</taxon>
        <taxon>Sulfurovum</taxon>
        <taxon>environmental samples</taxon>
    </lineage>
</organism>
<keyword evidence="1" id="KW-1133">Transmembrane helix</keyword>
<dbReference type="Gene3D" id="1.50.10.140">
    <property type="match status" value="1"/>
</dbReference>
<dbReference type="AlphaFoldDB" id="A0A6S6TL49"/>
<proteinExistence type="predicted"/>
<feature type="transmembrane region" description="Helical" evidence="1">
    <location>
        <begin position="12"/>
        <end position="30"/>
    </location>
</feature>
<gene>
    <name evidence="3" type="ORF">HELGO_WM18042</name>
</gene>
<feature type="domain" description="DUF3131" evidence="2">
    <location>
        <begin position="67"/>
        <end position="428"/>
    </location>
</feature>
<keyword evidence="1" id="KW-0472">Membrane</keyword>
<evidence type="ECO:0000256" key="1">
    <source>
        <dbReference type="SAM" id="Phobius"/>
    </source>
</evidence>
<name>A0A6S6TL49_9BACT</name>
<dbReference type="EMBL" id="CACVAZ010000106">
    <property type="protein sequence ID" value="CAA6816423.1"/>
    <property type="molecule type" value="Genomic_DNA"/>
</dbReference>
<sequence>MDKYKNLKRARHHIVFLAALLFGSIFIYFLNNLDLRKQGLGVIEIKRAIAPDLNVTKKVLTANDMEAAKTAWKYFEHNYHEVSGLVNSVDKFPSTTLWDTGNYLMALISAQKLKLISPEVYTLRMHKALDTLGKIELYRGLLPNKVYNTITLKMTDYANKETEGIGWSAIDIGRLLIPLAYLQFNQPEYHKELHQILSQWNLKELTQKGALYGAVVEEGEEELLQEGRLGYEQYTSKMFGTFGVDITNALRYDKYLEYIDIYDIEIPYDKRDKEHSDANNYVVMEPYMLDGLEFGWDYFSKEFSYRLYEAQKRRYEETDILTAVSEDHLDQAPYFVYNSVFVNKDEWVAIDEQGNVINEMKQLSTKASFAMDALYDSNYTKALVKALNPLQSDRGWYAGIYEKDNKVNKSLTCNTNAIILESILYKREGPLLKMIKNQ</sequence>